<protein>
    <recommendedName>
        <fullName evidence="3">Acyl-CoA carboxylase epsilon subunit</fullName>
    </recommendedName>
</protein>
<dbReference type="GO" id="GO:0003989">
    <property type="term" value="F:acetyl-CoA carboxylase activity"/>
    <property type="evidence" value="ECO:0007669"/>
    <property type="project" value="InterPro"/>
</dbReference>
<dbReference type="Pfam" id="PF13822">
    <property type="entry name" value="ACC_epsilon"/>
    <property type="match status" value="1"/>
</dbReference>
<dbReference type="EMBL" id="JACHBS010000001">
    <property type="protein sequence ID" value="MBB5618499.1"/>
    <property type="molecule type" value="Genomic_DNA"/>
</dbReference>
<dbReference type="Proteomes" id="UP000552883">
    <property type="component" value="Unassembled WGS sequence"/>
</dbReference>
<dbReference type="GO" id="GO:0004658">
    <property type="term" value="F:propionyl-CoA carboxylase activity"/>
    <property type="evidence" value="ECO:0007669"/>
    <property type="project" value="InterPro"/>
</dbReference>
<accession>A0A840XRE7</accession>
<gene>
    <name evidence="1" type="ORF">BJ959_001995</name>
</gene>
<sequence>MSGLPSSEPEQFTATDAVPAIRVVAGSPTEEELAATHAVIMAVLAEQAARGAERVEPPVDLWRRSGRGMRATVAAGPGAWAASRDMRGC</sequence>
<keyword evidence="2" id="KW-1185">Reference proteome</keyword>
<name>A0A840XRE7_9MICO</name>
<comment type="caution">
    <text evidence="1">The sequence shown here is derived from an EMBL/GenBank/DDBJ whole genome shotgun (WGS) entry which is preliminary data.</text>
</comment>
<dbReference type="AlphaFoldDB" id="A0A840XRE7"/>
<reference evidence="1 2" key="1">
    <citation type="submission" date="2020-08" db="EMBL/GenBank/DDBJ databases">
        <title>Sequencing the genomes of 1000 actinobacteria strains.</title>
        <authorList>
            <person name="Klenk H.-P."/>
        </authorList>
    </citation>
    <scope>NUCLEOTIDE SEQUENCE [LARGE SCALE GENOMIC DNA]</scope>
    <source>
        <strain evidence="1 2">DSM 23889</strain>
    </source>
</reference>
<evidence type="ECO:0008006" key="3">
    <source>
        <dbReference type="Google" id="ProtNLM"/>
    </source>
</evidence>
<dbReference type="OrthoDB" id="5118874at2"/>
<proteinExistence type="predicted"/>
<organism evidence="1 2">
    <name type="scientific">Microcella frigidaquae</name>
    <dbReference type="NCBI Taxonomy" id="424758"/>
    <lineage>
        <taxon>Bacteria</taxon>
        <taxon>Bacillati</taxon>
        <taxon>Actinomycetota</taxon>
        <taxon>Actinomycetes</taxon>
        <taxon>Micrococcales</taxon>
        <taxon>Microbacteriaceae</taxon>
        <taxon>Microcella</taxon>
    </lineage>
</organism>
<evidence type="ECO:0000313" key="1">
    <source>
        <dbReference type="EMBL" id="MBB5618499.1"/>
    </source>
</evidence>
<evidence type="ECO:0000313" key="2">
    <source>
        <dbReference type="Proteomes" id="UP000552883"/>
    </source>
</evidence>
<dbReference type="RefSeq" id="WP_153981471.1">
    <property type="nucleotide sequence ID" value="NZ_BAAANZ010000002.1"/>
</dbReference>
<dbReference type="InterPro" id="IPR032716">
    <property type="entry name" value="ACC_epsilon"/>
</dbReference>